<gene>
    <name evidence="2" type="ORF">IAB68_00270</name>
</gene>
<reference evidence="2" key="1">
    <citation type="submission" date="2020-10" db="EMBL/GenBank/DDBJ databases">
        <authorList>
            <person name="Gilroy R."/>
        </authorList>
    </citation>
    <scope>NUCLEOTIDE SEQUENCE</scope>
    <source>
        <strain evidence="2">CHK193-30670</strain>
    </source>
</reference>
<reference evidence="2" key="2">
    <citation type="journal article" date="2021" name="PeerJ">
        <title>Extensive microbial diversity within the chicken gut microbiome revealed by metagenomics and culture.</title>
        <authorList>
            <person name="Gilroy R."/>
            <person name="Ravi A."/>
            <person name="Getino M."/>
            <person name="Pursley I."/>
            <person name="Horton D.L."/>
            <person name="Alikhan N.F."/>
            <person name="Baker D."/>
            <person name="Gharbi K."/>
            <person name="Hall N."/>
            <person name="Watson M."/>
            <person name="Adriaenssens E.M."/>
            <person name="Foster-Nyarko E."/>
            <person name="Jarju S."/>
            <person name="Secka A."/>
            <person name="Antonio M."/>
            <person name="Oren A."/>
            <person name="Chaudhuri R.R."/>
            <person name="La Ragione R."/>
            <person name="Hildebrand F."/>
            <person name="Pallen M.J."/>
        </authorList>
    </citation>
    <scope>NUCLEOTIDE SEQUENCE</scope>
    <source>
        <strain evidence="2">CHK193-30670</strain>
    </source>
</reference>
<feature type="transmembrane region" description="Helical" evidence="1">
    <location>
        <begin position="12"/>
        <end position="31"/>
    </location>
</feature>
<evidence type="ECO:0000256" key="1">
    <source>
        <dbReference type="SAM" id="Phobius"/>
    </source>
</evidence>
<name>A0A9D1IPE3_9FIRM</name>
<proteinExistence type="predicted"/>
<comment type="caution">
    <text evidence="2">The sequence shown here is derived from an EMBL/GenBank/DDBJ whole genome shotgun (WGS) entry which is preliminary data.</text>
</comment>
<organism evidence="2 3">
    <name type="scientific">Candidatus Aphodocola excrementigallinarum</name>
    <dbReference type="NCBI Taxonomy" id="2840670"/>
    <lineage>
        <taxon>Bacteria</taxon>
        <taxon>Bacillati</taxon>
        <taxon>Bacillota</taxon>
        <taxon>Bacilli</taxon>
        <taxon>Candidatus Aphodocola</taxon>
    </lineage>
</organism>
<evidence type="ECO:0000313" key="2">
    <source>
        <dbReference type="EMBL" id="HIU39724.1"/>
    </source>
</evidence>
<dbReference type="AlphaFoldDB" id="A0A9D1IPE3"/>
<accession>A0A9D1IPE3</accession>
<dbReference type="EMBL" id="DVMT01000004">
    <property type="protein sequence ID" value="HIU39724.1"/>
    <property type="molecule type" value="Genomic_DNA"/>
</dbReference>
<dbReference type="Proteomes" id="UP000824074">
    <property type="component" value="Unassembled WGS sequence"/>
</dbReference>
<keyword evidence="1" id="KW-0472">Membrane</keyword>
<keyword evidence="1" id="KW-1133">Transmembrane helix</keyword>
<sequence>MKKIIDYIKDKIYYVLGFTVLVIVILIIINACSNRSGSYEDIENDMVEAAKEYYSNRKNRLPKEDDGTVEVSIGTLIDAELLEEIVDPKNKNQTCSGHVEVTKVGDDYSYTPFLTCKGNYEPEYLSDIIKDVKTDEYGNGVYEIGDELVYRGEDVNNYVQFNNQLWRIVKMDAEGDFKLVLAEKTGDAYAWDDAYNSERESYVGINTDYLHTNIRKVLNDYYKKNFTTDSKAKIVSKDLCVGKYAETDEFSVDKECSIIKEDEKIGLLTASDYKNASLAENCTKLDSNECSNYNYLSNIEEFNTWFLNSSSADTYKVYYLQETINISNASNTKKINPVIYITSKSIVSEGKGTQKNPYIIK</sequence>
<evidence type="ECO:0000313" key="3">
    <source>
        <dbReference type="Proteomes" id="UP000824074"/>
    </source>
</evidence>
<keyword evidence="1" id="KW-0812">Transmembrane</keyword>
<protein>
    <submittedName>
        <fullName evidence="2">Uncharacterized protein</fullName>
    </submittedName>
</protein>